<protein>
    <submittedName>
        <fullName evidence="1">DNA repair protein RecN</fullName>
    </submittedName>
</protein>
<keyword evidence="2" id="KW-1185">Reference proteome</keyword>
<accession>A0ACC8X8T5</accession>
<evidence type="ECO:0000313" key="1">
    <source>
        <dbReference type="EMBL" id="ONI38431.1"/>
    </source>
</evidence>
<dbReference type="EMBL" id="LJHD01000291">
    <property type="protein sequence ID" value="ONI38431.1"/>
    <property type="molecule type" value="Genomic_DNA"/>
</dbReference>
<evidence type="ECO:0000313" key="2">
    <source>
        <dbReference type="Proteomes" id="UP000188637"/>
    </source>
</evidence>
<comment type="caution">
    <text evidence="1">The sequence shown here is derived from an EMBL/GenBank/DDBJ whole genome shotgun (WGS) entry which is preliminary data.</text>
</comment>
<sequence>MLVYLQVKNIALIDEVHLNLDSHLNIFSGETGAGKSMLIDSIQFAIGNRTSKQIIRKGEQSAYVKLVFSDQNALWFLEELGIPYSKKEIILERTLYLSGRTVYKINSITSNRVQVKQLASLLIDIYGQHEPLSLLNPSKHLLMLDTFGDAELKNLKQQYQQTYQDWHQVTKEIENIETDERKKLQLKDMLNFQIKEIEQYNFQKNEENILNEQHATLSHAEKILLQCQKAYEFLGGDIVGSAIQNIRDISHINTQLEEFFSQLSSIEAQLQDITFEIRRYIDNIDYSPQTLLEVQNRLDIIFRMKQKYGNSIEEILQFKDNAILQLNEIINAEENQEDLKKQKQTFETQLIDLAQKLSKKRSEIAQQIEIQIENHLHDLQMPYAKFKVSIKDTPSFNKNGQDDVEFLICTNLGSDVAPLAKIASGGEISRVMLAIKTIFVLEDSIGTVIFDEIDTGISGVTAQKVAEKLALISRNTQVICITHLPQICAMGDKNYLIEKTVAEEQTKTSLLELASDQIINELSRLMGGIVTNSTIESAKEIKLFADKFKTPYIQNQN</sequence>
<dbReference type="Proteomes" id="UP000188637">
    <property type="component" value="Unassembled WGS sequence"/>
</dbReference>
<reference evidence="1" key="1">
    <citation type="submission" date="2016-08" db="EMBL/GenBank/DDBJ databases">
        <authorList>
            <person name="Ngugi D.K."/>
            <person name="Miyake S."/>
            <person name="Stingl U."/>
        </authorList>
    </citation>
    <scope>NUCLEOTIDE SEQUENCE</scope>
    <source>
        <strain evidence="1">SCG-D08WGA-EpuloA1</strain>
    </source>
</reference>
<proteinExistence type="predicted"/>
<name>A0ACC8X8T5_9FIRM</name>
<gene>
    <name evidence="1" type="ORF">AN640_02500</name>
</gene>
<organism evidence="1 2">
    <name type="scientific">Candidatus Epulonipiscium fishelsonii</name>
    <dbReference type="NCBI Taxonomy" id="77094"/>
    <lineage>
        <taxon>Bacteria</taxon>
        <taxon>Bacillati</taxon>
        <taxon>Bacillota</taxon>
        <taxon>Clostridia</taxon>
        <taxon>Lachnospirales</taxon>
        <taxon>Lachnospiraceae</taxon>
        <taxon>Candidatus Epulonipiscium</taxon>
    </lineage>
</organism>